<dbReference type="Pfam" id="PF00483">
    <property type="entry name" value="NTP_transferase"/>
    <property type="match status" value="1"/>
</dbReference>
<keyword evidence="7" id="KW-0808">Transferase</keyword>
<dbReference type="Gene3D" id="3.90.550.10">
    <property type="entry name" value="Spore Coat Polysaccharide Biosynthesis Protein SpsA, Chain A"/>
    <property type="match status" value="1"/>
</dbReference>
<dbReference type="PANTHER" id="PTHR43523">
    <property type="entry name" value="GLUCOSE-1-PHOSPHATE ADENYLYLTRANSFERASE-RELATED"/>
    <property type="match status" value="1"/>
</dbReference>
<dbReference type="GO" id="GO:0008878">
    <property type="term" value="F:glucose-1-phosphate adenylyltransferase activity"/>
    <property type="evidence" value="ECO:0007669"/>
    <property type="project" value="UniProtKB-EC"/>
</dbReference>
<evidence type="ECO:0000256" key="10">
    <source>
        <dbReference type="ARBA" id="ARBA00022922"/>
    </source>
</evidence>
<dbReference type="OrthoDB" id="1686624at2759"/>
<evidence type="ECO:0000256" key="12">
    <source>
        <dbReference type="ARBA" id="ARBA00030817"/>
    </source>
</evidence>
<evidence type="ECO:0000256" key="13">
    <source>
        <dbReference type="ARBA" id="ARBA00032494"/>
    </source>
</evidence>
<evidence type="ECO:0000256" key="11">
    <source>
        <dbReference type="ARBA" id="ARBA00030645"/>
    </source>
</evidence>
<dbReference type="GO" id="GO:0000166">
    <property type="term" value="F:nucleotide binding"/>
    <property type="evidence" value="ECO:0007669"/>
    <property type="project" value="UniProtKB-KW"/>
</dbReference>
<keyword evidence="10" id="KW-0750">Starch biosynthesis</keyword>
<name>A0A6P6BCE0_DURZI</name>
<dbReference type="SUPFAM" id="SSF53448">
    <property type="entry name" value="Nucleotide-diphospho-sugar transferases"/>
    <property type="match status" value="1"/>
</dbReference>
<evidence type="ECO:0000256" key="4">
    <source>
        <dbReference type="ARBA" id="ARBA00010443"/>
    </source>
</evidence>
<accession>A0A6P6BCE0</accession>
<reference evidence="16" key="1">
    <citation type="submission" date="2025-08" db="UniProtKB">
        <authorList>
            <consortium name="RefSeq"/>
        </authorList>
    </citation>
    <scope>IDENTIFICATION</scope>
    <source>
        <tissue evidence="16">Fruit stalk</tissue>
    </source>
</reference>
<keyword evidence="6" id="KW-0021">Allosteric enzyme</keyword>
<comment type="catalytic activity">
    <reaction evidence="1">
        <text>alpha-D-glucose 1-phosphate + ATP + H(+) = ADP-alpha-D-glucose + diphosphate</text>
        <dbReference type="Rhea" id="RHEA:12120"/>
        <dbReference type="ChEBI" id="CHEBI:15378"/>
        <dbReference type="ChEBI" id="CHEBI:30616"/>
        <dbReference type="ChEBI" id="CHEBI:33019"/>
        <dbReference type="ChEBI" id="CHEBI:57498"/>
        <dbReference type="ChEBI" id="CHEBI:58601"/>
        <dbReference type="EC" id="2.7.7.27"/>
    </reaction>
</comment>
<evidence type="ECO:0000256" key="5">
    <source>
        <dbReference type="ARBA" id="ARBA00012460"/>
    </source>
</evidence>
<dbReference type="InterPro" id="IPR011831">
    <property type="entry name" value="ADP-Glc_PPase"/>
</dbReference>
<evidence type="ECO:0000256" key="8">
    <source>
        <dbReference type="ARBA" id="ARBA00022695"/>
    </source>
</evidence>
<dbReference type="GO" id="GO:0005978">
    <property type="term" value="P:glycogen biosynthetic process"/>
    <property type="evidence" value="ECO:0007669"/>
    <property type="project" value="InterPro"/>
</dbReference>
<comment type="similarity">
    <text evidence="4">Belongs to the bacterial/plant glucose-1-phosphate adenylyltransferase family.</text>
</comment>
<evidence type="ECO:0000256" key="1">
    <source>
        <dbReference type="ARBA" id="ARBA00000956"/>
    </source>
</evidence>
<evidence type="ECO:0000256" key="2">
    <source>
        <dbReference type="ARBA" id="ARBA00002231"/>
    </source>
</evidence>
<protein>
    <recommendedName>
        <fullName evidence="5">glucose-1-phosphate adenylyltransferase</fullName>
        <ecNumber evidence="5">2.7.7.27</ecNumber>
    </recommendedName>
    <alternativeName>
        <fullName evidence="13">ADP-glucose pyrophosphorylase</fullName>
    </alternativeName>
    <alternativeName>
        <fullName evidence="12">ADP-glucose synthase</fullName>
    </alternativeName>
    <alternativeName>
        <fullName evidence="11">Alpha-D-glucose-1-phosphate adenyl transferase</fullName>
    </alternativeName>
</protein>
<organism evidence="15 16">
    <name type="scientific">Durio zibethinus</name>
    <name type="common">Durian</name>
    <dbReference type="NCBI Taxonomy" id="66656"/>
    <lineage>
        <taxon>Eukaryota</taxon>
        <taxon>Viridiplantae</taxon>
        <taxon>Streptophyta</taxon>
        <taxon>Embryophyta</taxon>
        <taxon>Tracheophyta</taxon>
        <taxon>Spermatophyta</taxon>
        <taxon>Magnoliopsida</taxon>
        <taxon>eudicotyledons</taxon>
        <taxon>Gunneridae</taxon>
        <taxon>Pentapetalae</taxon>
        <taxon>rosids</taxon>
        <taxon>malvids</taxon>
        <taxon>Malvales</taxon>
        <taxon>Malvaceae</taxon>
        <taxon>Helicteroideae</taxon>
        <taxon>Durio</taxon>
    </lineage>
</organism>
<sequence length="163" mass="18853">MNKSKIVERHSPVFTTLAMGSNLEMAMLRYWQPHKPQEMLGARSKEIEDVLILSGDHFYRMDYMDFVQNHRQSGADITISYLPTDDRHASDFGLMKIDNKGRILSFSEKPKGQKFKAMAVDTTVLGLSREEAKKKPYITSMGAYVFKKEIILNLLSYKFFFIN</sequence>
<dbReference type="InterPro" id="IPR005835">
    <property type="entry name" value="NTP_transferase_dom"/>
</dbReference>
<evidence type="ECO:0000256" key="7">
    <source>
        <dbReference type="ARBA" id="ARBA00022679"/>
    </source>
</evidence>
<evidence type="ECO:0000313" key="16">
    <source>
        <dbReference type="RefSeq" id="XP_022774778.1"/>
    </source>
</evidence>
<evidence type="ECO:0000256" key="9">
    <source>
        <dbReference type="ARBA" id="ARBA00022741"/>
    </source>
</evidence>
<dbReference type="AlphaFoldDB" id="A0A6P6BCE0"/>
<keyword evidence="8" id="KW-0548">Nucleotidyltransferase</keyword>
<keyword evidence="9" id="KW-0547">Nucleotide-binding</keyword>
<proteinExistence type="inferred from homology"/>
<dbReference type="GO" id="GO:0019252">
    <property type="term" value="P:starch biosynthetic process"/>
    <property type="evidence" value="ECO:0007669"/>
    <property type="project" value="UniProtKB-KW"/>
</dbReference>
<comment type="pathway">
    <text evidence="3">Glycan biosynthesis; starch biosynthesis.</text>
</comment>
<dbReference type="GeneID" id="111316856"/>
<comment type="function">
    <text evidence="2">This protein plays a role in synthesis of starch. It catalyzes the synthesis of the activated glycosyl donor, ADP-glucose from Glc-1-P and ATP.</text>
</comment>
<evidence type="ECO:0000256" key="3">
    <source>
        <dbReference type="ARBA" id="ARBA00004727"/>
    </source>
</evidence>
<dbReference type="InterPro" id="IPR029044">
    <property type="entry name" value="Nucleotide-diphossugar_trans"/>
</dbReference>
<dbReference type="PANTHER" id="PTHR43523:SF12">
    <property type="entry name" value="GLUCOSE-1-PHOSPHATE ADENYLYLTRANSFERASE LARGE SUBUNIT 1, CHLOROPLASTIC-RELATED"/>
    <property type="match status" value="1"/>
</dbReference>
<evidence type="ECO:0000313" key="15">
    <source>
        <dbReference type="Proteomes" id="UP000515121"/>
    </source>
</evidence>
<evidence type="ECO:0000256" key="6">
    <source>
        <dbReference type="ARBA" id="ARBA00022533"/>
    </source>
</evidence>
<gene>
    <name evidence="16" type="primary">LOC111316856</name>
</gene>
<evidence type="ECO:0000259" key="14">
    <source>
        <dbReference type="Pfam" id="PF00483"/>
    </source>
</evidence>
<dbReference type="Proteomes" id="UP000515121">
    <property type="component" value="Unplaced"/>
</dbReference>
<feature type="domain" description="Nucleotidyl transferase" evidence="14">
    <location>
        <begin position="45"/>
        <end position="156"/>
    </location>
</feature>
<dbReference type="RefSeq" id="XP_022774778.1">
    <property type="nucleotide sequence ID" value="XM_022919043.1"/>
</dbReference>
<keyword evidence="15" id="KW-1185">Reference proteome</keyword>
<dbReference type="EC" id="2.7.7.27" evidence="5"/>
<dbReference type="KEGG" id="dzi:111316856"/>